<evidence type="ECO:0000313" key="2">
    <source>
        <dbReference type="Proteomes" id="UP001198200"/>
    </source>
</evidence>
<gene>
    <name evidence="1" type="ORF">LKD48_16110</name>
</gene>
<dbReference type="EMBL" id="JAJEQN010000075">
    <property type="protein sequence ID" value="MCC2223121.1"/>
    <property type="molecule type" value="Genomic_DNA"/>
</dbReference>
<dbReference type="Proteomes" id="UP001198200">
    <property type="component" value="Unassembled WGS sequence"/>
</dbReference>
<accession>A0AAE3JDK9</accession>
<comment type="caution">
    <text evidence="1">The sequence shown here is derived from an EMBL/GenBank/DDBJ whole genome shotgun (WGS) entry which is preliminary data.</text>
</comment>
<evidence type="ECO:0000313" key="1">
    <source>
        <dbReference type="EMBL" id="MCC2223121.1"/>
    </source>
</evidence>
<organism evidence="1 2">
    <name type="scientific">Anthropogastromicrobium aceti</name>
    <dbReference type="NCBI Taxonomy" id="2981768"/>
    <lineage>
        <taxon>Bacteria</taxon>
        <taxon>Bacillati</taxon>
        <taxon>Bacillota</taxon>
        <taxon>Clostridia</taxon>
        <taxon>Lachnospirales</taxon>
        <taxon>Lachnospiraceae</taxon>
        <taxon>Anthropogastromicrobium</taxon>
    </lineage>
</organism>
<proteinExistence type="predicted"/>
<keyword evidence="2" id="KW-1185">Reference proteome</keyword>
<dbReference type="RefSeq" id="WP_227102491.1">
    <property type="nucleotide sequence ID" value="NZ_JAJEQN010000075.1"/>
</dbReference>
<protein>
    <submittedName>
        <fullName evidence="1">Uncharacterized protein</fullName>
    </submittedName>
</protein>
<sequence length="165" mass="19238">MKINAYNDKDLIYIALGDVNCSMENILKILEKFKSNVVVMQIGDVKKEGKLFEIIKRVSRKYWLVLLEDKLLADVVFKIDRYDLEEVLREFFKSGNRSFSIQIVPDQSIWKPSTLDINTRQLMKSGMITVEIVVVVDESQVDILCCKNSYDKKQLVTYMKEQLES</sequence>
<dbReference type="AlphaFoldDB" id="A0AAE3JDK9"/>
<name>A0AAE3JDK9_9FIRM</name>
<reference evidence="1 2" key="1">
    <citation type="submission" date="2021-10" db="EMBL/GenBank/DDBJ databases">
        <title>Anaerobic single-cell dispensing facilitates the cultivation of human gut bacteria.</title>
        <authorList>
            <person name="Afrizal A."/>
        </authorList>
    </citation>
    <scope>NUCLEOTIDE SEQUENCE [LARGE SCALE GENOMIC DNA]</scope>
    <source>
        <strain evidence="1 2">CLA-AA-H224</strain>
    </source>
</reference>